<evidence type="ECO:0000313" key="3">
    <source>
        <dbReference type="Proteomes" id="UP000244336"/>
    </source>
</evidence>
<dbReference type="EMBL" id="CM009757">
    <property type="protein sequence ID" value="PUZ37229.1"/>
    <property type="molecule type" value="Genomic_DNA"/>
</dbReference>
<dbReference type="AlphaFoldDB" id="A0A2T7C1K8"/>
<dbReference type="Pfam" id="PF20235">
    <property type="entry name" value="PIR2-like_helical"/>
    <property type="match status" value="1"/>
</dbReference>
<organism evidence="2 3">
    <name type="scientific">Panicum hallii var. hallii</name>
    <dbReference type="NCBI Taxonomy" id="1504633"/>
    <lineage>
        <taxon>Eukaryota</taxon>
        <taxon>Viridiplantae</taxon>
        <taxon>Streptophyta</taxon>
        <taxon>Embryophyta</taxon>
        <taxon>Tracheophyta</taxon>
        <taxon>Spermatophyta</taxon>
        <taxon>Magnoliopsida</taxon>
        <taxon>Liliopsida</taxon>
        <taxon>Poales</taxon>
        <taxon>Poaceae</taxon>
        <taxon>PACMAD clade</taxon>
        <taxon>Panicoideae</taxon>
        <taxon>Panicodae</taxon>
        <taxon>Paniceae</taxon>
        <taxon>Panicinae</taxon>
        <taxon>Panicum</taxon>
        <taxon>Panicum sect. Panicum</taxon>
    </lineage>
</organism>
<evidence type="ECO:0000259" key="1">
    <source>
        <dbReference type="Pfam" id="PF20235"/>
    </source>
</evidence>
<evidence type="ECO:0000313" key="2">
    <source>
        <dbReference type="EMBL" id="PUZ37229.1"/>
    </source>
</evidence>
<reference evidence="2 3" key="1">
    <citation type="submission" date="2018-04" db="EMBL/GenBank/DDBJ databases">
        <title>WGS assembly of Panicum hallii var. hallii HAL2.</title>
        <authorList>
            <person name="Lovell J."/>
            <person name="Jenkins J."/>
            <person name="Lowry D."/>
            <person name="Mamidi S."/>
            <person name="Sreedasyam A."/>
            <person name="Weng X."/>
            <person name="Barry K."/>
            <person name="Bonette J."/>
            <person name="Campitelli B."/>
            <person name="Daum C."/>
            <person name="Gordon S."/>
            <person name="Gould B."/>
            <person name="Lipzen A."/>
            <person name="MacQueen A."/>
            <person name="Palacio-Mejia J."/>
            <person name="Plott C."/>
            <person name="Shakirov E."/>
            <person name="Shu S."/>
            <person name="Yoshinaga Y."/>
            <person name="Zane M."/>
            <person name="Rokhsar D."/>
            <person name="Grimwood J."/>
            <person name="Schmutz J."/>
            <person name="Juenger T."/>
        </authorList>
    </citation>
    <scope>NUCLEOTIDE SEQUENCE [LARGE SCALE GENOMIC DNA]</scope>
    <source>
        <strain evidence="3">cv. HAL2</strain>
    </source>
</reference>
<name>A0A2T7C1K8_9POAL</name>
<feature type="domain" description="PIR2-like helical" evidence="1">
    <location>
        <begin position="64"/>
        <end position="114"/>
    </location>
</feature>
<dbReference type="InterPro" id="IPR046527">
    <property type="entry name" value="PIR2-like_helical"/>
</dbReference>
<protein>
    <recommendedName>
        <fullName evidence="1">PIR2-like helical domain-containing protein</fullName>
    </recommendedName>
</protein>
<dbReference type="PANTHER" id="PTHR33120:SF16">
    <property type="entry name" value="PIR2-LIKE HELICAL DOMAIN-CONTAINING PROTEIN"/>
    <property type="match status" value="1"/>
</dbReference>
<keyword evidence="3" id="KW-1185">Reference proteome</keyword>
<dbReference type="Gramene" id="PUZ37229">
    <property type="protein sequence ID" value="PUZ37229"/>
    <property type="gene ID" value="GQ55_9G101800"/>
</dbReference>
<dbReference type="OrthoDB" id="683541at2759"/>
<accession>A0A2T7C1K8</accession>
<sequence length="114" mass="12722">MKKRVHNCTRHTPSRHHRDQTLICPSAAAAAAEAARRRRDEIMSKITTDASAIIYHPLKLGCGSLSEPRTVAQRSLEGLVTFLICYFRHLPVSEALHYLLLAKADLLAAVHLIE</sequence>
<dbReference type="Proteomes" id="UP000244336">
    <property type="component" value="Chromosome 9"/>
</dbReference>
<proteinExistence type="predicted"/>
<dbReference type="PANTHER" id="PTHR33120">
    <property type="entry name" value="EXPRESSED PROTEIN-RELATED"/>
    <property type="match status" value="1"/>
</dbReference>
<gene>
    <name evidence="2" type="ORF">GQ55_9G101800</name>
</gene>